<dbReference type="EMBL" id="CAVNYO010000412">
    <property type="protein sequence ID" value="CAK5276675.1"/>
    <property type="molecule type" value="Genomic_DNA"/>
</dbReference>
<feature type="non-terminal residue" evidence="2">
    <location>
        <position position="53"/>
    </location>
</feature>
<keyword evidence="3" id="KW-1185">Reference proteome</keyword>
<sequence>MSDSDVPSPKANGSGVRPPVGTQIRFVHSQFDTQARTCAQLFSCARRRAGGAV</sequence>
<name>A0AAD2HJT1_9AGAR</name>
<proteinExistence type="predicted"/>
<comment type="caution">
    <text evidence="2">The sequence shown here is derived from an EMBL/GenBank/DDBJ whole genome shotgun (WGS) entry which is preliminary data.</text>
</comment>
<feature type="region of interest" description="Disordered" evidence="1">
    <location>
        <begin position="1"/>
        <end position="21"/>
    </location>
</feature>
<evidence type="ECO:0000256" key="1">
    <source>
        <dbReference type="SAM" id="MobiDB-lite"/>
    </source>
</evidence>
<protein>
    <submittedName>
        <fullName evidence="2">Uncharacterized protein</fullName>
    </submittedName>
</protein>
<organism evidence="2 3">
    <name type="scientific">Mycena citricolor</name>
    <dbReference type="NCBI Taxonomy" id="2018698"/>
    <lineage>
        <taxon>Eukaryota</taxon>
        <taxon>Fungi</taxon>
        <taxon>Dikarya</taxon>
        <taxon>Basidiomycota</taxon>
        <taxon>Agaricomycotina</taxon>
        <taxon>Agaricomycetes</taxon>
        <taxon>Agaricomycetidae</taxon>
        <taxon>Agaricales</taxon>
        <taxon>Marasmiineae</taxon>
        <taxon>Mycenaceae</taxon>
        <taxon>Mycena</taxon>
    </lineage>
</organism>
<evidence type="ECO:0000313" key="3">
    <source>
        <dbReference type="Proteomes" id="UP001295794"/>
    </source>
</evidence>
<reference evidence="2" key="1">
    <citation type="submission" date="2023-11" db="EMBL/GenBank/DDBJ databases">
        <authorList>
            <person name="De Vega J J."/>
            <person name="De Vega J J."/>
        </authorList>
    </citation>
    <scope>NUCLEOTIDE SEQUENCE</scope>
</reference>
<accession>A0AAD2HJT1</accession>
<dbReference type="AlphaFoldDB" id="A0AAD2HJT1"/>
<gene>
    <name evidence="2" type="ORF">MYCIT1_LOCUS25130</name>
</gene>
<dbReference type="Proteomes" id="UP001295794">
    <property type="component" value="Unassembled WGS sequence"/>
</dbReference>
<evidence type="ECO:0000313" key="2">
    <source>
        <dbReference type="EMBL" id="CAK5276675.1"/>
    </source>
</evidence>